<dbReference type="PANTHER" id="PTHR34584">
    <property type="entry name" value="NA(+)/H(+) ANTIPORTER SUBUNIT E1"/>
    <property type="match status" value="1"/>
</dbReference>
<sequence>MAYQIGLNITIALVWTFLHDEWLVARFIVGYLIGIVLIWAIYRVRPGRFYMKKAMAVVYLLLLFLKELWVSSLVVVRQILRPKLSIRPGIFAMTTELETDFEITLLACLICLTPGTLTLEVGHDGQTLYIHAMDIEDADELSRQIKSSFERAIMEVTRA</sequence>
<dbReference type="InterPro" id="IPR002758">
    <property type="entry name" value="Cation_antiport_E"/>
</dbReference>
<comment type="similarity">
    <text evidence="2">Belongs to the CPA3 antiporters (TC 2.A.63) subunit E family.</text>
</comment>
<reference evidence="9 10" key="1">
    <citation type="submission" date="2022-10" db="EMBL/GenBank/DDBJ databases">
        <title>Paenibacillus description and whole genome data of maize root bacterial community.</title>
        <authorList>
            <person name="Marton D."/>
            <person name="Farkas M."/>
            <person name="Cserhati M."/>
        </authorList>
    </citation>
    <scope>NUCLEOTIDE SEQUENCE [LARGE SCALE GENOMIC DNA]</scope>
    <source>
        <strain evidence="9 10">P96</strain>
    </source>
</reference>
<protein>
    <submittedName>
        <fullName evidence="9">Na+/H+ antiporter subunit E</fullName>
    </submittedName>
</protein>
<gene>
    <name evidence="9" type="ORF">OIN60_10600</name>
</gene>
<dbReference type="PIRSF" id="PIRSF019239">
    <property type="entry name" value="MrpE"/>
    <property type="match status" value="1"/>
</dbReference>
<evidence type="ECO:0000256" key="8">
    <source>
        <dbReference type="SAM" id="Phobius"/>
    </source>
</evidence>
<evidence type="ECO:0000256" key="7">
    <source>
        <dbReference type="ARBA" id="ARBA00023136"/>
    </source>
</evidence>
<feature type="transmembrane region" description="Helical" evidence="8">
    <location>
        <begin position="54"/>
        <end position="76"/>
    </location>
</feature>
<dbReference type="PANTHER" id="PTHR34584:SF1">
    <property type="entry name" value="NA(+)_H(+) ANTIPORTER SUBUNIT E1"/>
    <property type="match status" value="1"/>
</dbReference>
<dbReference type="Proteomes" id="UP001241848">
    <property type="component" value="Unassembled WGS sequence"/>
</dbReference>
<evidence type="ECO:0000256" key="6">
    <source>
        <dbReference type="ARBA" id="ARBA00022989"/>
    </source>
</evidence>
<keyword evidence="3" id="KW-0050">Antiport</keyword>
<evidence type="ECO:0000256" key="4">
    <source>
        <dbReference type="ARBA" id="ARBA00022475"/>
    </source>
</evidence>
<keyword evidence="4" id="KW-1003">Cell membrane</keyword>
<dbReference type="RefSeq" id="WP_305754834.1">
    <property type="nucleotide sequence ID" value="NZ_JAPCKK010000016.1"/>
</dbReference>
<evidence type="ECO:0000256" key="2">
    <source>
        <dbReference type="ARBA" id="ARBA00006228"/>
    </source>
</evidence>
<evidence type="ECO:0000256" key="3">
    <source>
        <dbReference type="ARBA" id="ARBA00022449"/>
    </source>
</evidence>
<accession>A0ABT9FR59</accession>
<keyword evidence="7 8" id="KW-0472">Membrane</keyword>
<keyword evidence="5 8" id="KW-0812">Transmembrane</keyword>
<proteinExistence type="inferred from homology"/>
<keyword evidence="6 8" id="KW-1133">Transmembrane helix</keyword>
<comment type="caution">
    <text evidence="9">The sequence shown here is derived from an EMBL/GenBank/DDBJ whole genome shotgun (WGS) entry which is preliminary data.</text>
</comment>
<evidence type="ECO:0000313" key="10">
    <source>
        <dbReference type="Proteomes" id="UP001241848"/>
    </source>
</evidence>
<name>A0ABT9FR59_9BACL</name>
<comment type="subcellular location">
    <subcellularLocation>
        <location evidence="1">Cell membrane</location>
        <topology evidence="1">Multi-pass membrane protein</topology>
    </subcellularLocation>
</comment>
<feature type="transmembrane region" description="Helical" evidence="8">
    <location>
        <begin position="23"/>
        <end position="42"/>
    </location>
</feature>
<dbReference type="Pfam" id="PF01899">
    <property type="entry name" value="MNHE"/>
    <property type="match status" value="1"/>
</dbReference>
<evidence type="ECO:0000313" key="9">
    <source>
        <dbReference type="EMBL" id="MDP4097219.1"/>
    </source>
</evidence>
<keyword evidence="10" id="KW-1185">Reference proteome</keyword>
<keyword evidence="3" id="KW-0813">Transport</keyword>
<evidence type="ECO:0000256" key="5">
    <source>
        <dbReference type="ARBA" id="ARBA00022692"/>
    </source>
</evidence>
<evidence type="ECO:0000256" key="1">
    <source>
        <dbReference type="ARBA" id="ARBA00004651"/>
    </source>
</evidence>
<dbReference type="EMBL" id="JAPCKK010000016">
    <property type="protein sequence ID" value="MDP4097219.1"/>
    <property type="molecule type" value="Genomic_DNA"/>
</dbReference>
<organism evidence="9 10">
    <name type="scientific">Paenibacillus zeirhizosphaerae</name>
    <dbReference type="NCBI Taxonomy" id="2987519"/>
    <lineage>
        <taxon>Bacteria</taxon>
        <taxon>Bacillati</taxon>
        <taxon>Bacillota</taxon>
        <taxon>Bacilli</taxon>
        <taxon>Bacillales</taxon>
        <taxon>Paenibacillaceae</taxon>
        <taxon>Paenibacillus</taxon>
    </lineage>
</organism>